<dbReference type="Gene3D" id="3.40.50.1820">
    <property type="entry name" value="alpha/beta hydrolase"/>
    <property type="match status" value="1"/>
</dbReference>
<sequence length="317" mass="35461">MNSKTSELAHDFSPFLRIYKDGHVERLKGIEVVPPSLDPKTRVQSKDVVYSTEANLSSRLYLPENTTPTQKLPLLVYYHGGGFCVETAFSPCYHNHVNNLVAEANVIAVSVDYRRAPEHPLPVAYDDSWAALKWVASHAHGDGPEEWLNRHVDFGKVFLGGDSAGANIAHQLALRFGQERLEGIDNIKGIILVHPYFWGIEPIGNEERDPEKRKVIDGVWYFACPTTGGNDDPLINPLLDPKLATLGCNKVLVAVAGNDALRERGWYYCEELKKRGWRGKVEFVEANGENHVFHLENATCENAVTLLKKISSFINDD</sequence>
<dbReference type="AlphaFoldDB" id="A0A9Q0JJC7"/>
<dbReference type="EMBL" id="JAKUCV010001864">
    <property type="protein sequence ID" value="KAJ4844756.1"/>
    <property type="molecule type" value="Genomic_DNA"/>
</dbReference>
<gene>
    <name evidence="3" type="ORF">Tsubulata_003453</name>
</gene>
<dbReference type="SUPFAM" id="SSF53474">
    <property type="entry name" value="alpha/beta-Hydrolases"/>
    <property type="match status" value="1"/>
</dbReference>
<comment type="caution">
    <text evidence="3">The sequence shown here is derived from an EMBL/GenBank/DDBJ whole genome shotgun (WGS) entry which is preliminary data.</text>
</comment>
<name>A0A9Q0JJC7_9ROSI</name>
<proteinExistence type="inferred from homology"/>
<dbReference type="InterPro" id="IPR013094">
    <property type="entry name" value="AB_hydrolase_3"/>
</dbReference>
<dbReference type="Pfam" id="PF07859">
    <property type="entry name" value="Abhydrolase_3"/>
    <property type="match status" value="1"/>
</dbReference>
<feature type="domain" description="Alpha/beta hydrolase fold-3" evidence="2">
    <location>
        <begin position="75"/>
        <end position="294"/>
    </location>
</feature>
<reference evidence="3" key="1">
    <citation type="submission" date="2022-02" db="EMBL/GenBank/DDBJ databases">
        <authorList>
            <person name="Henning P.M."/>
            <person name="McCubbin A.G."/>
            <person name="Shore J.S."/>
        </authorList>
    </citation>
    <scope>NUCLEOTIDE SEQUENCE</scope>
    <source>
        <strain evidence="3">F60SS</strain>
        <tissue evidence="3">Leaves</tissue>
    </source>
</reference>
<evidence type="ECO:0000259" key="2">
    <source>
        <dbReference type="Pfam" id="PF07859"/>
    </source>
</evidence>
<dbReference type="InterPro" id="IPR050466">
    <property type="entry name" value="Carboxylest/Gibb_receptor"/>
</dbReference>
<comment type="similarity">
    <text evidence="1">Belongs to the 'GDXG' lipolytic enzyme family.</text>
</comment>
<accession>A0A9Q0JJC7</accession>
<dbReference type="PANTHER" id="PTHR23024:SF467">
    <property type="entry name" value="CARBOXYLESTERASE 12-RELATED"/>
    <property type="match status" value="1"/>
</dbReference>
<dbReference type="OrthoDB" id="816664at2759"/>
<evidence type="ECO:0000313" key="4">
    <source>
        <dbReference type="Proteomes" id="UP001141552"/>
    </source>
</evidence>
<dbReference type="GO" id="GO:0016787">
    <property type="term" value="F:hydrolase activity"/>
    <property type="evidence" value="ECO:0007669"/>
    <property type="project" value="InterPro"/>
</dbReference>
<organism evidence="3 4">
    <name type="scientific">Turnera subulata</name>
    <dbReference type="NCBI Taxonomy" id="218843"/>
    <lineage>
        <taxon>Eukaryota</taxon>
        <taxon>Viridiplantae</taxon>
        <taxon>Streptophyta</taxon>
        <taxon>Embryophyta</taxon>
        <taxon>Tracheophyta</taxon>
        <taxon>Spermatophyta</taxon>
        <taxon>Magnoliopsida</taxon>
        <taxon>eudicotyledons</taxon>
        <taxon>Gunneridae</taxon>
        <taxon>Pentapetalae</taxon>
        <taxon>rosids</taxon>
        <taxon>fabids</taxon>
        <taxon>Malpighiales</taxon>
        <taxon>Passifloraceae</taxon>
        <taxon>Turnera</taxon>
    </lineage>
</organism>
<evidence type="ECO:0000313" key="3">
    <source>
        <dbReference type="EMBL" id="KAJ4844756.1"/>
    </source>
</evidence>
<dbReference type="Proteomes" id="UP001141552">
    <property type="component" value="Unassembled WGS sequence"/>
</dbReference>
<evidence type="ECO:0000256" key="1">
    <source>
        <dbReference type="ARBA" id="ARBA00010515"/>
    </source>
</evidence>
<reference evidence="3" key="2">
    <citation type="journal article" date="2023" name="Plants (Basel)">
        <title>Annotation of the Turnera subulata (Passifloraceae) Draft Genome Reveals the S-Locus Evolved after the Divergence of Turneroideae from Passifloroideae in a Stepwise Manner.</title>
        <authorList>
            <person name="Henning P.M."/>
            <person name="Roalson E.H."/>
            <person name="Mir W."/>
            <person name="McCubbin A.G."/>
            <person name="Shore J.S."/>
        </authorList>
    </citation>
    <scope>NUCLEOTIDE SEQUENCE</scope>
    <source>
        <strain evidence="3">F60SS</strain>
    </source>
</reference>
<dbReference type="InterPro" id="IPR029058">
    <property type="entry name" value="AB_hydrolase_fold"/>
</dbReference>
<keyword evidence="4" id="KW-1185">Reference proteome</keyword>
<protein>
    <recommendedName>
        <fullName evidence="2">Alpha/beta hydrolase fold-3 domain-containing protein</fullName>
    </recommendedName>
</protein>
<dbReference type="PANTHER" id="PTHR23024">
    <property type="entry name" value="ARYLACETAMIDE DEACETYLASE"/>
    <property type="match status" value="1"/>
</dbReference>